<dbReference type="Gene3D" id="1.10.8.350">
    <property type="entry name" value="Bacterial muramidase"/>
    <property type="match status" value="1"/>
</dbReference>
<accession>A0A081C8P7</accession>
<evidence type="ECO:0000259" key="1">
    <source>
        <dbReference type="Pfam" id="PF13406"/>
    </source>
</evidence>
<dbReference type="InterPro" id="IPR031304">
    <property type="entry name" value="SLT_2"/>
</dbReference>
<name>A0A081C8P7_VECG1</name>
<dbReference type="SUPFAM" id="SSF53955">
    <property type="entry name" value="Lysozyme-like"/>
    <property type="match status" value="1"/>
</dbReference>
<gene>
    <name evidence="2" type="ORF">U27_00850</name>
</gene>
<dbReference type="HOGENOM" id="CLU_1202878_0_0_0"/>
<evidence type="ECO:0000313" key="2">
    <source>
        <dbReference type="EMBL" id="GAK60952.1"/>
    </source>
</evidence>
<dbReference type="Proteomes" id="UP000030661">
    <property type="component" value="Unassembled WGS sequence"/>
</dbReference>
<dbReference type="Pfam" id="PF13406">
    <property type="entry name" value="SLT_2"/>
    <property type="match status" value="1"/>
</dbReference>
<dbReference type="CDD" id="cd13399">
    <property type="entry name" value="Slt35-like"/>
    <property type="match status" value="1"/>
</dbReference>
<dbReference type="PANTHER" id="PTHR30163">
    <property type="entry name" value="MEMBRANE-BOUND LYTIC MUREIN TRANSGLYCOSYLASE B"/>
    <property type="match status" value="1"/>
</dbReference>
<dbReference type="GO" id="GO:0008933">
    <property type="term" value="F:peptidoglycan lytic transglycosylase activity"/>
    <property type="evidence" value="ECO:0007669"/>
    <property type="project" value="TreeGrafter"/>
</dbReference>
<dbReference type="EMBL" id="DF820476">
    <property type="protein sequence ID" value="GAK60952.1"/>
    <property type="molecule type" value="Genomic_DNA"/>
</dbReference>
<dbReference type="InterPro" id="IPR023346">
    <property type="entry name" value="Lysozyme-like_dom_sf"/>
</dbReference>
<organism evidence="2">
    <name type="scientific">Vecturithrix granuli</name>
    <dbReference type="NCBI Taxonomy" id="1499967"/>
    <lineage>
        <taxon>Bacteria</taxon>
        <taxon>Candidatus Moduliflexota</taxon>
        <taxon>Candidatus Vecturitrichia</taxon>
        <taxon>Candidatus Vecturitrichales</taxon>
        <taxon>Candidatus Vecturitrichaceae</taxon>
        <taxon>Candidatus Vecturithrix</taxon>
    </lineage>
</organism>
<dbReference type="AlphaFoldDB" id="A0A081C8P7"/>
<dbReference type="STRING" id="1499967.U27_00850"/>
<evidence type="ECO:0000313" key="3">
    <source>
        <dbReference type="Proteomes" id="UP000030661"/>
    </source>
</evidence>
<reference evidence="2" key="1">
    <citation type="journal article" date="2015" name="PeerJ">
        <title>First genomic representation of candidate bacterial phylum KSB3 points to enhanced environmental sensing as a trigger of wastewater bulking.</title>
        <authorList>
            <person name="Sekiguchi Y."/>
            <person name="Ohashi A."/>
            <person name="Parks D.H."/>
            <person name="Yamauchi T."/>
            <person name="Tyson G.W."/>
            <person name="Hugenholtz P."/>
        </authorList>
    </citation>
    <scope>NUCLEOTIDE SEQUENCE [LARGE SCALE GENOMIC DNA]</scope>
</reference>
<dbReference type="PANTHER" id="PTHR30163:SF8">
    <property type="entry name" value="LYTIC MUREIN TRANSGLYCOSYLASE"/>
    <property type="match status" value="1"/>
</dbReference>
<sequence>MLKKLVVITLLLLLLYVVFVDSITSRIIFSNRSFSVKLMELAKYFLRSLLRLIWRILRAIFFLLLDLWHRMTEYSSPSYNIHDFEELYQLYQRVSAWSDLPWQVFWGIHAEETNLGRNLGSTTVLSVLPGDQKSFFYQICRELKWDPEKIQGSHKGAIGPFQFIPETWVRNAIDANQDGRKDPFDVEDAAYSAANYLLSRGALTDLRKALWHYNQDYRYVNRVMRYLDYQ</sequence>
<proteinExistence type="predicted"/>
<feature type="domain" description="Transglycosylase SLT" evidence="1">
    <location>
        <begin position="87"/>
        <end position="201"/>
    </location>
</feature>
<dbReference type="GO" id="GO:0009253">
    <property type="term" value="P:peptidoglycan catabolic process"/>
    <property type="evidence" value="ECO:0007669"/>
    <property type="project" value="TreeGrafter"/>
</dbReference>
<dbReference type="eggNOG" id="COG2951">
    <property type="taxonomic scope" value="Bacteria"/>
</dbReference>
<dbReference type="InterPro" id="IPR043426">
    <property type="entry name" value="MltB-like"/>
</dbReference>
<protein>
    <recommendedName>
        <fullName evidence="1">Transglycosylase SLT domain-containing protein</fullName>
    </recommendedName>
</protein>
<keyword evidence="3" id="KW-1185">Reference proteome</keyword>